<dbReference type="AlphaFoldDB" id="A0A139A5Y2"/>
<dbReference type="InterPro" id="IPR026082">
    <property type="entry name" value="ABCA"/>
</dbReference>
<accession>A0A139A5Y2</accession>
<dbReference type="InterPro" id="IPR003439">
    <property type="entry name" value="ABC_transporter-like_ATP-bd"/>
</dbReference>
<dbReference type="PROSITE" id="PS50893">
    <property type="entry name" value="ABC_TRANSPORTER_2"/>
    <property type="match status" value="1"/>
</dbReference>
<dbReference type="InterPro" id="IPR027417">
    <property type="entry name" value="P-loop_NTPase"/>
</dbReference>
<keyword evidence="13" id="KW-1185">Reference proteome</keyword>
<reference evidence="12 13" key="1">
    <citation type="journal article" date="2015" name="Genome Biol. Evol.">
        <title>Phylogenomic analyses indicate that early fungi evolved digesting cell walls of algal ancestors of land plants.</title>
        <authorList>
            <person name="Chang Y."/>
            <person name="Wang S."/>
            <person name="Sekimoto S."/>
            <person name="Aerts A.L."/>
            <person name="Choi C."/>
            <person name="Clum A."/>
            <person name="LaButti K.M."/>
            <person name="Lindquist E.A."/>
            <person name="Yee Ngan C."/>
            <person name="Ohm R.A."/>
            <person name="Salamov A.A."/>
            <person name="Grigoriev I.V."/>
            <person name="Spatafora J.W."/>
            <person name="Berbee M.L."/>
        </authorList>
    </citation>
    <scope>NUCLEOTIDE SEQUENCE [LARGE SCALE GENOMIC DNA]</scope>
    <source>
        <strain evidence="12 13">JEL478</strain>
    </source>
</reference>
<keyword evidence="4 10" id="KW-0812">Transmembrane</keyword>
<protein>
    <submittedName>
        <fullName evidence="12">p-loop containing nucleoside triphosphate hydrolase protein</fullName>
    </submittedName>
</protein>
<sequence>MGISQPTKNLQNALISQGFRHFPSYVSTAISLPISSFIGRILFPWGVSFLIPIFVIAIVKEKEDRIAVMMKMNGLKPSTYYVTQYIQFLVLAILSLLAFLIIGIVLRVDFFRNTSKAVLIILFFIWANVQVSLAFFFSSFFSKNRTALIMTFLIVLCSVVVSLTLDQLYTDSLTPAFFIWPPFAFYRCLSKINTASWRRTLRPYEVSNLAPPDEVGVAVIFMVLEIPVYLLLGAYLSQVLPSEFGVRRPFWFPVTDLLKLLRKSPAGSTDLSDSNIAKAKQAADEPLALTRNPSTHVVAIPEEDDDVREERARVIEGRFDTSATPLYMRGMRKVYEGRLGLGPKVAVNNITVAVEEGRVFGLLGPNGAGKTTLISILTGIYPPTSGEAVIAGYNIRTNMPDVYRNIGVCPQHDILWDDLTVEEHLLFYARLKGVPPNEESAAVAASMKTVALENFATRLSKGLSGGEKRRLSIAIALVGNPACVFLDEPTTGLDPEVRRNIWTIIEKAREGKTIILTTHSMEEAEVLCQRIAIMAKGNMRCLGSVLRLKQLYGSGYVLHEEIHSDYNLSDITIYIESLLPSGNFERIDSFQTSAAYEFKPSAGLVGQLFEILQKDSKANGITDWGLSQTSLEEVFLQIIS</sequence>
<keyword evidence="9 10" id="KW-0472">Membrane</keyword>
<dbReference type="OrthoDB" id="8061355at2759"/>
<evidence type="ECO:0000256" key="9">
    <source>
        <dbReference type="ARBA" id="ARBA00023136"/>
    </source>
</evidence>
<dbReference type="Proteomes" id="UP000070544">
    <property type="component" value="Unassembled WGS sequence"/>
</dbReference>
<keyword evidence="7" id="KW-0067">ATP-binding</keyword>
<name>A0A139A5Y2_GONPJ</name>
<comment type="similarity">
    <text evidence="2">Belongs to the ABC transporter superfamily. ABCA family.</text>
</comment>
<gene>
    <name evidence="12" type="ORF">M427DRAFT_101720</name>
</gene>
<dbReference type="GO" id="GO:0005319">
    <property type="term" value="F:lipid transporter activity"/>
    <property type="evidence" value="ECO:0007669"/>
    <property type="project" value="TreeGrafter"/>
</dbReference>
<dbReference type="InterPro" id="IPR003593">
    <property type="entry name" value="AAA+_ATPase"/>
</dbReference>
<dbReference type="OMA" id="EQLVHNI"/>
<dbReference type="STRING" id="1344416.A0A139A5Y2"/>
<keyword evidence="5" id="KW-0677">Repeat</keyword>
<dbReference type="InterPro" id="IPR013525">
    <property type="entry name" value="ABC2_TM"/>
</dbReference>
<dbReference type="SUPFAM" id="SSF52540">
    <property type="entry name" value="P-loop containing nucleoside triphosphate hydrolases"/>
    <property type="match status" value="1"/>
</dbReference>
<dbReference type="CDD" id="cd03263">
    <property type="entry name" value="ABC_subfamily_A"/>
    <property type="match status" value="1"/>
</dbReference>
<feature type="transmembrane region" description="Helical" evidence="10">
    <location>
        <begin position="147"/>
        <end position="165"/>
    </location>
</feature>
<evidence type="ECO:0000313" key="13">
    <source>
        <dbReference type="Proteomes" id="UP000070544"/>
    </source>
</evidence>
<feature type="transmembrane region" description="Helical" evidence="10">
    <location>
        <begin position="80"/>
        <end position="106"/>
    </location>
</feature>
<evidence type="ECO:0000256" key="5">
    <source>
        <dbReference type="ARBA" id="ARBA00022737"/>
    </source>
</evidence>
<evidence type="ECO:0000256" key="8">
    <source>
        <dbReference type="ARBA" id="ARBA00022989"/>
    </source>
</evidence>
<dbReference type="GO" id="GO:0016887">
    <property type="term" value="F:ATP hydrolysis activity"/>
    <property type="evidence" value="ECO:0007669"/>
    <property type="project" value="InterPro"/>
</dbReference>
<evidence type="ECO:0000313" key="12">
    <source>
        <dbReference type="EMBL" id="KXS12068.1"/>
    </source>
</evidence>
<dbReference type="InterPro" id="IPR017871">
    <property type="entry name" value="ABC_transporter-like_CS"/>
</dbReference>
<feature type="domain" description="ABC transporter" evidence="11">
    <location>
        <begin position="326"/>
        <end position="561"/>
    </location>
</feature>
<feature type="transmembrane region" description="Helical" evidence="10">
    <location>
        <begin position="118"/>
        <end position="140"/>
    </location>
</feature>
<evidence type="ECO:0000256" key="10">
    <source>
        <dbReference type="SAM" id="Phobius"/>
    </source>
</evidence>
<comment type="subcellular location">
    <subcellularLocation>
        <location evidence="1">Membrane</location>
        <topology evidence="1">Multi-pass membrane protein</topology>
    </subcellularLocation>
</comment>
<keyword evidence="12" id="KW-0378">Hydrolase</keyword>
<evidence type="ECO:0000259" key="11">
    <source>
        <dbReference type="PROSITE" id="PS50893"/>
    </source>
</evidence>
<dbReference type="SMART" id="SM00382">
    <property type="entry name" value="AAA"/>
    <property type="match status" value="1"/>
</dbReference>
<dbReference type="PANTHER" id="PTHR19229:SF36">
    <property type="entry name" value="ATP-BINDING CASSETTE SUB-FAMILY A MEMBER 2"/>
    <property type="match status" value="1"/>
</dbReference>
<dbReference type="EMBL" id="KQ965792">
    <property type="protein sequence ID" value="KXS12068.1"/>
    <property type="molecule type" value="Genomic_DNA"/>
</dbReference>
<keyword evidence="3" id="KW-0813">Transport</keyword>
<evidence type="ECO:0000256" key="1">
    <source>
        <dbReference type="ARBA" id="ARBA00004141"/>
    </source>
</evidence>
<dbReference type="Pfam" id="PF00005">
    <property type="entry name" value="ABC_tran"/>
    <property type="match status" value="1"/>
</dbReference>
<evidence type="ECO:0000256" key="3">
    <source>
        <dbReference type="ARBA" id="ARBA00022448"/>
    </source>
</evidence>
<evidence type="ECO:0000256" key="4">
    <source>
        <dbReference type="ARBA" id="ARBA00022692"/>
    </source>
</evidence>
<evidence type="ECO:0000256" key="6">
    <source>
        <dbReference type="ARBA" id="ARBA00022741"/>
    </source>
</evidence>
<dbReference type="PROSITE" id="PS00211">
    <property type="entry name" value="ABC_TRANSPORTER_1"/>
    <property type="match status" value="1"/>
</dbReference>
<dbReference type="Gene3D" id="3.40.50.300">
    <property type="entry name" value="P-loop containing nucleotide triphosphate hydrolases"/>
    <property type="match status" value="1"/>
</dbReference>
<dbReference type="GO" id="GO:0005524">
    <property type="term" value="F:ATP binding"/>
    <property type="evidence" value="ECO:0007669"/>
    <property type="project" value="UniProtKB-KW"/>
</dbReference>
<dbReference type="GO" id="GO:0016020">
    <property type="term" value="C:membrane"/>
    <property type="evidence" value="ECO:0007669"/>
    <property type="project" value="UniProtKB-SubCell"/>
</dbReference>
<keyword evidence="6" id="KW-0547">Nucleotide-binding</keyword>
<dbReference type="Pfam" id="PF12698">
    <property type="entry name" value="ABC2_membrane_3"/>
    <property type="match status" value="1"/>
</dbReference>
<feature type="transmembrane region" description="Helical" evidence="10">
    <location>
        <begin position="177"/>
        <end position="194"/>
    </location>
</feature>
<evidence type="ECO:0000256" key="2">
    <source>
        <dbReference type="ARBA" id="ARBA00008869"/>
    </source>
</evidence>
<dbReference type="FunFam" id="3.40.50.300:FF:000665">
    <property type="entry name" value="ABC transporter A family member 2"/>
    <property type="match status" value="1"/>
</dbReference>
<dbReference type="PANTHER" id="PTHR19229">
    <property type="entry name" value="ATP-BINDING CASSETTE TRANSPORTER SUBFAMILY A ABCA"/>
    <property type="match status" value="1"/>
</dbReference>
<dbReference type="GO" id="GO:0140359">
    <property type="term" value="F:ABC-type transporter activity"/>
    <property type="evidence" value="ECO:0007669"/>
    <property type="project" value="InterPro"/>
</dbReference>
<organism evidence="12 13">
    <name type="scientific">Gonapodya prolifera (strain JEL478)</name>
    <name type="common">Monoblepharis prolifera</name>
    <dbReference type="NCBI Taxonomy" id="1344416"/>
    <lineage>
        <taxon>Eukaryota</taxon>
        <taxon>Fungi</taxon>
        <taxon>Fungi incertae sedis</taxon>
        <taxon>Chytridiomycota</taxon>
        <taxon>Chytridiomycota incertae sedis</taxon>
        <taxon>Monoblepharidomycetes</taxon>
        <taxon>Monoblepharidales</taxon>
        <taxon>Gonapodyaceae</taxon>
        <taxon>Gonapodya</taxon>
    </lineage>
</organism>
<keyword evidence="8 10" id="KW-1133">Transmembrane helix</keyword>
<feature type="transmembrane region" description="Helical" evidence="10">
    <location>
        <begin position="215"/>
        <end position="236"/>
    </location>
</feature>
<proteinExistence type="inferred from homology"/>
<feature type="transmembrane region" description="Helical" evidence="10">
    <location>
        <begin position="41"/>
        <end position="59"/>
    </location>
</feature>
<evidence type="ECO:0000256" key="7">
    <source>
        <dbReference type="ARBA" id="ARBA00022840"/>
    </source>
</evidence>